<accession>A0A094WE78</accession>
<proteinExistence type="predicted"/>
<reference evidence="1 2" key="1">
    <citation type="submission" date="2014-06" db="EMBL/GenBank/DDBJ databases">
        <title>Draft genome sequence of iron oxidizing acidophile Leptospirillum ferriphilum DSM14647.</title>
        <authorList>
            <person name="Cardenas J.P."/>
            <person name="Lazcano M."/>
            <person name="Ossandon F.J."/>
            <person name="Corbett M."/>
            <person name="Holmes D.S."/>
            <person name="Watkin E."/>
        </authorList>
    </citation>
    <scope>NUCLEOTIDE SEQUENCE [LARGE SCALE GENOMIC DNA]</scope>
    <source>
        <strain evidence="1 2">DSM 14647</strain>
    </source>
</reference>
<comment type="caution">
    <text evidence="1">The sequence shown here is derived from an EMBL/GenBank/DDBJ whole genome shotgun (WGS) entry which is preliminary data.</text>
</comment>
<dbReference type="Proteomes" id="UP000029452">
    <property type="component" value="Unassembled WGS sequence"/>
</dbReference>
<name>A0A094WE78_9BACT</name>
<gene>
    <name evidence="1" type="ORF">LptCag_2274</name>
</gene>
<dbReference type="AlphaFoldDB" id="A0A094WE78"/>
<evidence type="ECO:0000313" key="2">
    <source>
        <dbReference type="Proteomes" id="UP000029452"/>
    </source>
</evidence>
<protein>
    <submittedName>
        <fullName evidence="1">Uncharacterized protein</fullName>
    </submittedName>
</protein>
<dbReference type="EMBL" id="JPGK01000001">
    <property type="protein sequence ID" value="KGA94840.1"/>
    <property type="molecule type" value="Genomic_DNA"/>
</dbReference>
<sequence>MHSGQVGEGTRTCREESRESAEMVVQAIEEFFWNRTGETYLSYQRYRVVAASCSY</sequence>
<dbReference type="PATRIC" id="fig|178606.4.peg.51"/>
<evidence type="ECO:0000313" key="1">
    <source>
        <dbReference type="EMBL" id="KGA94840.1"/>
    </source>
</evidence>
<organism evidence="1 2">
    <name type="scientific">Leptospirillum ferriphilum</name>
    <dbReference type="NCBI Taxonomy" id="178606"/>
    <lineage>
        <taxon>Bacteria</taxon>
        <taxon>Pseudomonadati</taxon>
        <taxon>Nitrospirota</taxon>
        <taxon>Nitrospiria</taxon>
        <taxon>Nitrospirales</taxon>
        <taxon>Nitrospiraceae</taxon>
        <taxon>Leptospirillum</taxon>
    </lineage>
</organism>